<evidence type="ECO:0000313" key="2">
    <source>
        <dbReference type="EMBL" id="TKB99125.1"/>
    </source>
</evidence>
<dbReference type="EMBL" id="SWBP01000002">
    <property type="protein sequence ID" value="TKB99125.1"/>
    <property type="molecule type" value="Genomic_DNA"/>
</dbReference>
<dbReference type="Pfam" id="PF05751">
    <property type="entry name" value="FixH"/>
    <property type="match status" value="1"/>
</dbReference>
<keyword evidence="1" id="KW-0812">Transmembrane</keyword>
<name>A0A4U1C1Z6_9SPHI</name>
<dbReference type="RefSeq" id="WP_136825936.1">
    <property type="nucleotide sequence ID" value="NZ_SWBP01000002.1"/>
</dbReference>
<proteinExistence type="predicted"/>
<dbReference type="Proteomes" id="UP000308181">
    <property type="component" value="Unassembled WGS sequence"/>
</dbReference>
<dbReference type="OrthoDB" id="1493774at2"/>
<dbReference type="AlphaFoldDB" id="A0A4U1C1Z6"/>
<sequence length="137" mass="16079">MNWGKGLVIGLVLFMSFITILVVLMFRSAEDSFDKDYYEKGLAYDIDYQQKQQVITDKVEPTISYNDEVLSITFKAAETGQINFKRPSSKKEDKVINFTGNEVNINRKELLNGEWKMILKWNNNQKIYLYEKSIFLQ</sequence>
<keyword evidence="3" id="KW-1185">Reference proteome</keyword>
<comment type="caution">
    <text evidence="2">The sequence shown here is derived from an EMBL/GenBank/DDBJ whole genome shotgun (WGS) entry which is preliminary data.</text>
</comment>
<evidence type="ECO:0000313" key="3">
    <source>
        <dbReference type="Proteomes" id="UP000308181"/>
    </source>
</evidence>
<feature type="transmembrane region" description="Helical" evidence="1">
    <location>
        <begin position="6"/>
        <end position="26"/>
    </location>
</feature>
<keyword evidence="1" id="KW-1133">Transmembrane helix</keyword>
<dbReference type="InterPro" id="IPR008620">
    <property type="entry name" value="FixH"/>
</dbReference>
<organism evidence="2 3">
    <name type="scientific">Pedobacter cryophilus</name>
    <dbReference type="NCBI Taxonomy" id="2571271"/>
    <lineage>
        <taxon>Bacteria</taxon>
        <taxon>Pseudomonadati</taxon>
        <taxon>Bacteroidota</taxon>
        <taxon>Sphingobacteriia</taxon>
        <taxon>Sphingobacteriales</taxon>
        <taxon>Sphingobacteriaceae</taxon>
        <taxon>Pedobacter</taxon>
    </lineage>
</organism>
<gene>
    <name evidence="2" type="ORF">FA046_08430</name>
</gene>
<accession>A0A4U1C1Z6</accession>
<evidence type="ECO:0000256" key="1">
    <source>
        <dbReference type="SAM" id="Phobius"/>
    </source>
</evidence>
<protein>
    <submittedName>
        <fullName evidence="2">Nitrogen fixation protein FixH</fullName>
    </submittedName>
</protein>
<reference evidence="2 3" key="1">
    <citation type="submission" date="2019-04" db="EMBL/GenBank/DDBJ databases">
        <title>Pedobacter sp. AR-3-17 sp. nov., isolated from Arctic soil.</title>
        <authorList>
            <person name="Dahal R.H."/>
            <person name="Kim D.-U."/>
        </authorList>
    </citation>
    <scope>NUCLEOTIDE SEQUENCE [LARGE SCALE GENOMIC DNA]</scope>
    <source>
        <strain evidence="2 3">AR-3-17</strain>
    </source>
</reference>
<keyword evidence="1" id="KW-0472">Membrane</keyword>